<keyword evidence="3" id="KW-0813">Transport</keyword>
<feature type="transmembrane region" description="Helical" evidence="12">
    <location>
        <begin position="29"/>
        <end position="45"/>
    </location>
</feature>
<reference evidence="14 15" key="1">
    <citation type="submission" date="2017-02" db="EMBL/GenBank/DDBJ databases">
        <title>Paraburkholderia sophoroidis sp. nov. and Paraburkholderia steynii sp. nov. rhizobial symbionts of the fynbos legume Hypocalyptus sophoroides.</title>
        <authorList>
            <person name="Steenkamp E.T."/>
            <person name="Beukes C.W."/>
            <person name="Van Zyl E."/>
            <person name="Avontuur J."/>
            <person name="Chan W.Y."/>
            <person name="Hassen A."/>
            <person name="Palmer M."/>
            <person name="Mthombeni L."/>
            <person name="Phalane F."/>
            <person name="Sereme K."/>
            <person name="Venter S.N."/>
        </authorList>
    </citation>
    <scope>NUCLEOTIDE SEQUENCE [LARGE SCALE GENOMIC DNA]</scope>
    <source>
        <strain evidence="14 15">HC1.1ba</strain>
    </source>
</reference>
<evidence type="ECO:0000256" key="2">
    <source>
        <dbReference type="ARBA" id="ARBA00007367"/>
    </source>
</evidence>
<dbReference type="AlphaFoldDB" id="A0A4R0XI59"/>
<gene>
    <name evidence="14" type="ORF">BZM27_23795</name>
</gene>
<evidence type="ECO:0000256" key="1">
    <source>
        <dbReference type="ARBA" id="ARBA00004651"/>
    </source>
</evidence>
<organism evidence="14 15">
    <name type="scientific">Paraburkholderia steynii</name>
    <dbReference type="NCBI Taxonomy" id="1245441"/>
    <lineage>
        <taxon>Bacteria</taxon>
        <taxon>Pseudomonadati</taxon>
        <taxon>Pseudomonadota</taxon>
        <taxon>Betaproteobacteria</taxon>
        <taxon>Burkholderiales</taxon>
        <taxon>Burkholderiaceae</taxon>
        <taxon>Paraburkholderia</taxon>
    </lineage>
</organism>
<proteinExistence type="inferred from homology"/>
<evidence type="ECO:0000256" key="7">
    <source>
        <dbReference type="ARBA" id="ARBA00022989"/>
    </source>
</evidence>
<evidence type="ECO:0000256" key="8">
    <source>
        <dbReference type="ARBA" id="ARBA00023053"/>
    </source>
</evidence>
<keyword evidence="15" id="KW-1185">Reference proteome</keyword>
<comment type="similarity">
    <text evidence="2">Belongs to the monovalent cation:proton antiporter 1 (CPA1) transporter (TC 2.A.36) family.</text>
</comment>
<dbReference type="GO" id="GO:0098719">
    <property type="term" value="P:sodium ion import across plasma membrane"/>
    <property type="evidence" value="ECO:0007669"/>
    <property type="project" value="TreeGrafter"/>
</dbReference>
<keyword evidence="10 12" id="KW-0472">Membrane</keyword>
<name>A0A4R0XI59_9BURK</name>
<evidence type="ECO:0000256" key="5">
    <source>
        <dbReference type="ARBA" id="ARBA00022475"/>
    </source>
</evidence>
<feature type="transmembrane region" description="Helical" evidence="12">
    <location>
        <begin position="186"/>
        <end position="206"/>
    </location>
</feature>
<evidence type="ECO:0000256" key="11">
    <source>
        <dbReference type="ARBA" id="ARBA00023201"/>
    </source>
</evidence>
<evidence type="ECO:0000313" key="15">
    <source>
        <dbReference type="Proteomes" id="UP000294200"/>
    </source>
</evidence>
<feature type="domain" description="Cation/H+ exchanger transmembrane" evidence="13">
    <location>
        <begin position="14"/>
        <end position="388"/>
    </location>
</feature>
<evidence type="ECO:0000259" key="13">
    <source>
        <dbReference type="Pfam" id="PF00999"/>
    </source>
</evidence>
<dbReference type="EMBL" id="MWML01000091">
    <property type="protein sequence ID" value="TCG06789.1"/>
    <property type="molecule type" value="Genomic_DNA"/>
</dbReference>
<comment type="caution">
    <text evidence="14">The sequence shown here is derived from an EMBL/GenBank/DDBJ whole genome shotgun (WGS) entry which is preliminary data.</text>
</comment>
<dbReference type="GO" id="GO:0051453">
    <property type="term" value="P:regulation of intracellular pH"/>
    <property type="evidence" value="ECO:0007669"/>
    <property type="project" value="TreeGrafter"/>
</dbReference>
<dbReference type="Gene3D" id="6.10.140.1330">
    <property type="match status" value="1"/>
</dbReference>
<keyword evidence="5" id="KW-1003">Cell membrane</keyword>
<evidence type="ECO:0000256" key="9">
    <source>
        <dbReference type="ARBA" id="ARBA00023065"/>
    </source>
</evidence>
<keyword evidence="11" id="KW-0739">Sodium transport</keyword>
<accession>A0A4R0XI59</accession>
<feature type="transmembrane region" description="Helical" evidence="12">
    <location>
        <begin position="364"/>
        <end position="387"/>
    </location>
</feature>
<keyword evidence="6 12" id="KW-0812">Transmembrane</keyword>
<feature type="transmembrane region" description="Helical" evidence="12">
    <location>
        <begin position="264"/>
        <end position="284"/>
    </location>
</feature>
<dbReference type="PANTHER" id="PTHR10110:SF195">
    <property type="entry name" value="NA(+)_H(+) ANTIPORTER NHAS2"/>
    <property type="match status" value="1"/>
</dbReference>
<protein>
    <submittedName>
        <fullName evidence="14">Sodium:proton exchanger</fullName>
    </submittedName>
</protein>
<feature type="transmembrane region" description="Helical" evidence="12">
    <location>
        <begin position="113"/>
        <end position="135"/>
    </location>
</feature>
<dbReference type="GO" id="GO:0005886">
    <property type="term" value="C:plasma membrane"/>
    <property type="evidence" value="ECO:0007669"/>
    <property type="project" value="UniProtKB-SubCell"/>
</dbReference>
<evidence type="ECO:0000256" key="12">
    <source>
        <dbReference type="SAM" id="Phobius"/>
    </source>
</evidence>
<feature type="transmembrane region" description="Helical" evidence="12">
    <location>
        <begin position="57"/>
        <end position="76"/>
    </location>
</feature>
<keyword evidence="4" id="KW-0050">Antiport</keyword>
<feature type="transmembrane region" description="Helical" evidence="12">
    <location>
        <begin position="6"/>
        <end position="22"/>
    </location>
</feature>
<sequence>MDINIGLFELLLLVSALVAMLVRRLHMPYSVGLVIAGISFSFLLSPGSPDLPLNNDFIYNALLPPLIFEAAFHMQWGEVRRDFVVVQTLAVLGVLLSAGVTAAGMHFLLHWEWISGLLFGTLIAATDPVSVLATFKEAGVTGRFRHLMEAESLFNDGTAAVAFRIMLAFVAGGHVGPIDVLKISGLMILGSVFCGLLIGNVVLSLVHRTDDHLVEVTFAMIAAYGSFLLADSLHLSGVLATLISGLTMGKRSTGDTITKKGREAVEAVLEYTVFAANSFIFLFIGIQQARREYDTVLWSIGLAIAAVTVGRAAAVYSCCMLFSRSSLHIEMRHQHILFWGGLRGALALALAMGLPPGVPRREEIVTVCFAVVAFSIFVQGATMTSLLRRLGVVEREKPHEIP</sequence>
<dbReference type="GO" id="GO:0015385">
    <property type="term" value="F:sodium:proton antiporter activity"/>
    <property type="evidence" value="ECO:0007669"/>
    <property type="project" value="InterPro"/>
</dbReference>
<comment type="subcellular location">
    <subcellularLocation>
        <location evidence="1">Cell membrane</location>
        <topology evidence="1">Multi-pass membrane protein</topology>
    </subcellularLocation>
</comment>
<dbReference type="PANTHER" id="PTHR10110">
    <property type="entry name" value="SODIUM/HYDROGEN EXCHANGER"/>
    <property type="match status" value="1"/>
</dbReference>
<dbReference type="Pfam" id="PF00999">
    <property type="entry name" value="Na_H_Exchanger"/>
    <property type="match status" value="1"/>
</dbReference>
<keyword evidence="8" id="KW-0915">Sodium</keyword>
<feature type="transmembrane region" description="Helical" evidence="12">
    <location>
        <begin position="218"/>
        <end position="243"/>
    </location>
</feature>
<evidence type="ECO:0000256" key="10">
    <source>
        <dbReference type="ARBA" id="ARBA00023136"/>
    </source>
</evidence>
<dbReference type="PRINTS" id="PR01084">
    <property type="entry name" value="NAHEXCHNGR"/>
</dbReference>
<evidence type="ECO:0000256" key="3">
    <source>
        <dbReference type="ARBA" id="ARBA00022448"/>
    </source>
</evidence>
<dbReference type="InterPro" id="IPR004709">
    <property type="entry name" value="NaH_exchanger"/>
</dbReference>
<feature type="transmembrane region" description="Helical" evidence="12">
    <location>
        <begin position="83"/>
        <end position="107"/>
    </location>
</feature>
<feature type="transmembrane region" description="Helical" evidence="12">
    <location>
        <begin position="296"/>
        <end position="316"/>
    </location>
</feature>
<feature type="transmembrane region" description="Helical" evidence="12">
    <location>
        <begin position="336"/>
        <end position="358"/>
    </location>
</feature>
<dbReference type="InterPro" id="IPR006153">
    <property type="entry name" value="Cation/H_exchanger_TM"/>
</dbReference>
<dbReference type="GO" id="GO:0015386">
    <property type="term" value="F:potassium:proton antiporter activity"/>
    <property type="evidence" value="ECO:0007669"/>
    <property type="project" value="TreeGrafter"/>
</dbReference>
<keyword evidence="9" id="KW-0406">Ion transport</keyword>
<dbReference type="InterPro" id="IPR018422">
    <property type="entry name" value="Cation/H_exchanger_CPA1"/>
</dbReference>
<evidence type="ECO:0000256" key="4">
    <source>
        <dbReference type="ARBA" id="ARBA00022449"/>
    </source>
</evidence>
<dbReference type="Proteomes" id="UP000294200">
    <property type="component" value="Unassembled WGS sequence"/>
</dbReference>
<keyword evidence="7 12" id="KW-1133">Transmembrane helix</keyword>
<evidence type="ECO:0000313" key="14">
    <source>
        <dbReference type="EMBL" id="TCG06789.1"/>
    </source>
</evidence>
<evidence type="ECO:0000256" key="6">
    <source>
        <dbReference type="ARBA" id="ARBA00022692"/>
    </source>
</evidence>